<dbReference type="Proteomes" id="UP000006671">
    <property type="component" value="Unassembled WGS sequence"/>
</dbReference>
<dbReference type="Gene3D" id="3.30.390.110">
    <property type="match status" value="1"/>
</dbReference>
<accession>D2VT20</accession>
<keyword evidence="2" id="KW-0689">Ribosomal protein</keyword>
<dbReference type="OrthoDB" id="338850at2759"/>
<proteinExistence type="inferred from homology"/>
<evidence type="ECO:0000256" key="2">
    <source>
        <dbReference type="ARBA" id="ARBA00022980"/>
    </source>
</evidence>
<dbReference type="EMBL" id="GG738895">
    <property type="protein sequence ID" value="EFC40007.1"/>
    <property type="molecule type" value="Genomic_DNA"/>
</dbReference>
<dbReference type="RefSeq" id="XP_002672751.1">
    <property type="nucleotide sequence ID" value="XM_002672705.1"/>
</dbReference>
<dbReference type="InterPro" id="IPR029004">
    <property type="entry name" value="Ribosomal_eL28/Mak16"/>
</dbReference>
<dbReference type="AlphaFoldDB" id="D2VT20"/>
<gene>
    <name evidence="5" type="ORF">NAEGRDRAFT_81126</name>
</gene>
<keyword evidence="6" id="KW-1185">Reference proteome</keyword>
<dbReference type="PANTHER" id="PTHR10544">
    <property type="entry name" value="60S RIBOSOMAL PROTEIN L28"/>
    <property type="match status" value="1"/>
</dbReference>
<evidence type="ECO:0000256" key="1">
    <source>
        <dbReference type="ARBA" id="ARBA00007926"/>
    </source>
</evidence>
<dbReference type="OMA" id="SLVWEIT"/>
<dbReference type="InParanoid" id="D2VT20"/>
<feature type="domain" description="Ribosomal eL28/Mak16" evidence="4">
    <location>
        <begin position="3"/>
        <end position="120"/>
    </location>
</feature>
<protein>
    <submittedName>
        <fullName evidence="5">Predicted protein</fullName>
    </submittedName>
</protein>
<dbReference type="GO" id="GO:1990904">
    <property type="term" value="C:ribonucleoprotein complex"/>
    <property type="evidence" value="ECO:0007669"/>
    <property type="project" value="UniProtKB-KW"/>
</dbReference>
<dbReference type="InterPro" id="IPR002672">
    <property type="entry name" value="Ribosomal_eL28"/>
</dbReference>
<organism evidence="6">
    <name type="scientific">Naegleria gruberi</name>
    <name type="common">Amoeba</name>
    <dbReference type="NCBI Taxonomy" id="5762"/>
    <lineage>
        <taxon>Eukaryota</taxon>
        <taxon>Discoba</taxon>
        <taxon>Heterolobosea</taxon>
        <taxon>Tetramitia</taxon>
        <taxon>Eutetramitia</taxon>
        <taxon>Vahlkampfiidae</taxon>
        <taxon>Naegleria</taxon>
    </lineage>
</organism>
<comment type="similarity">
    <text evidence="1">Belongs to the eukaryotic ribosomal protein eL28 family.</text>
</comment>
<dbReference type="Pfam" id="PF01778">
    <property type="entry name" value="Ribosomal_L28e"/>
    <property type="match status" value="1"/>
</dbReference>
<dbReference type="FunCoup" id="D2VT20">
    <property type="interactions" value="350"/>
</dbReference>
<evidence type="ECO:0000259" key="4">
    <source>
        <dbReference type="Pfam" id="PF01778"/>
    </source>
</evidence>
<evidence type="ECO:0000313" key="6">
    <source>
        <dbReference type="Proteomes" id="UP000006671"/>
    </source>
</evidence>
<dbReference type="GO" id="GO:0003735">
    <property type="term" value="F:structural constituent of ribosome"/>
    <property type="evidence" value="ECO:0007669"/>
    <property type="project" value="InterPro"/>
</dbReference>
<dbReference type="KEGG" id="ngr:NAEGRDRAFT_81126"/>
<evidence type="ECO:0000313" key="5">
    <source>
        <dbReference type="EMBL" id="EFC40007.1"/>
    </source>
</evidence>
<sequence length="126" mass="14074">MSLVWEITKNNSSFLKRTKLYDGAAFNTAPTNPLNINSEKYTKTQAVSVDVTPKGNLVIKKSTLDCSVRKPKEFVKKTKVTKGQKSVTNFARNIVEATESEDFRGDLKAVLVARAAKLLKNRKARK</sequence>
<keyword evidence="3" id="KW-0687">Ribonucleoprotein</keyword>
<dbReference type="GO" id="GO:0005840">
    <property type="term" value="C:ribosome"/>
    <property type="evidence" value="ECO:0007669"/>
    <property type="project" value="UniProtKB-KW"/>
</dbReference>
<dbReference type="GeneID" id="8854227"/>
<dbReference type="GO" id="GO:0006412">
    <property type="term" value="P:translation"/>
    <property type="evidence" value="ECO:0007669"/>
    <property type="project" value="InterPro"/>
</dbReference>
<reference evidence="5 6" key="1">
    <citation type="journal article" date="2010" name="Cell">
        <title>The genome of Naegleria gruberi illuminates early eukaryotic versatility.</title>
        <authorList>
            <person name="Fritz-Laylin L.K."/>
            <person name="Prochnik S.E."/>
            <person name="Ginger M.L."/>
            <person name="Dacks J.B."/>
            <person name="Carpenter M.L."/>
            <person name="Field M.C."/>
            <person name="Kuo A."/>
            <person name="Paredez A."/>
            <person name="Chapman J."/>
            <person name="Pham J."/>
            <person name="Shu S."/>
            <person name="Neupane R."/>
            <person name="Cipriano M."/>
            <person name="Mancuso J."/>
            <person name="Tu H."/>
            <person name="Salamov A."/>
            <person name="Lindquist E."/>
            <person name="Shapiro H."/>
            <person name="Lucas S."/>
            <person name="Grigoriev I.V."/>
            <person name="Cande W.Z."/>
            <person name="Fulton C."/>
            <person name="Rokhsar D.S."/>
            <person name="Dawson S.C."/>
        </authorList>
    </citation>
    <scope>NUCLEOTIDE SEQUENCE [LARGE SCALE GENOMIC DNA]</scope>
    <source>
        <strain evidence="5 6">NEG-M</strain>
    </source>
</reference>
<dbReference type="VEuPathDB" id="AmoebaDB:NAEGRDRAFT_81126"/>
<name>D2VT20_NAEGR</name>
<evidence type="ECO:0000256" key="3">
    <source>
        <dbReference type="ARBA" id="ARBA00023274"/>
    </source>
</evidence>